<dbReference type="CDD" id="cd00093">
    <property type="entry name" value="HTH_XRE"/>
    <property type="match status" value="1"/>
</dbReference>
<reference evidence="2" key="1">
    <citation type="submission" date="2017-06" db="EMBL/GenBank/DDBJ databases">
        <title>Novel phages from South African skin metaviromes.</title>
        <authorList>
            <person name="van Zyl L.J."/>
            <person name="Abrahams Y."/>
            <person name="Stander E.A."/>
            <person name="Kirby B.M."/>
            <person name="Clavaud C."/>
            <person name="Farcet C."/>
            <person name="Breton L."/>
            <person name="Trindade M.I."/>
        </authorList>
    </citation>
    <scope>NUCLEOTIDE SEQUENCE</scope>
</reference>
<dbReference type="PROSITE" id="PS50943">
    <property type="entry name" value="HTH_CROC1"/>
    <property type="match status" value="1"/>
</dbReference>
<gene>
    <name evidence="2" type="ORF">7F13_21</name>
</gene>
<proteinExistence type="predicted"/>
<organism evidence="2">
    <name type="scientific">uncultured Caudovirales phage</name>
    <dbReference type="NCBI Taxonomy" id="2100421"/>
    <lineage>
        <taxon>Viruses</taxon>
        <taxon>Duplodnaviria</taxon>
        <taxon>Heunggongvirae</taxon>
        <taxon>Uroviricota</taxon>
        <taxon>Caudoviricetes</taxon>
        <taxon>Peduoviridae</taxon>
        <taxon>Maltschvirus</taxon>
        <taxon>Maltschvirus maltsch</taxon>
    </lineage>
</organism>
<evidence type="ECO:0000313" key="2">
    <source>
        <dbReference type="EMBL" id="ASN72535.1"/>
    </source>
</evidence>
<dbReference type="Gene3D" id="1.10.260.40">
    <property type="entry name" value="lambda repressor-like DNA-binding domains"/>
    <property type="match status" value="1"/>
</dbReference>
<dbReference type="SMART" id="SM00530">
    <property type="entry name" value="HTH_XRE"/>
    <property type="match status" value="1"/>
</dbReference>
<name>A0A2H4JBA4_9CAUD</name>
<sequence length="72" mass="8273">MVEKLETLSLKGARNEFGYTQQEIADRLGVTKNAYIQWEKGKVVPKHMAIYALAYIYGIKADMLRLPQKNLD</sequence>
<dbReference type="Pfam" id="PF12844">
    <property type="entry name" value="HTH_19"/>
    <property type="match status" value="1"/>
</dbReference>
<evidence type="ECO:0000259" key="1">
    <source>
        <dbReference type="PROSITE" id="PS50943"/>
    </source>
</evidence>
<dbReference type="GO" id="GO:0003677">
    <property type="term" value="F:DNA binding"/>
    <property type="evidence" value="ECO:0007669"/>
    <property type="project" value="InterPro"/>
</dbReference>
<protein>
    <recommendedName>
        <fullName evidence="1">HTH cro/C1-type domain-containing protein</fullName>
    </recommendedName>
</protein>
<dbReference type="InterPro" id="IPR010982">
    <property type="entry name" value="Lambda_DNA-bd_dom_sf"/>
</dbReference>
<dbReference type="SUPFAM" id="SSF47413">
    <property type="entry name" value="lambda repressor-like DNA-binding domains"/>
    <property type="match status" value="1"/>
</dbReference>
<accession>A0A2H4JBA4</accession>
<dbReference type="InterPro" id="IPR001387">
    <property type="entry name" value="Cro/C1-type_HTH"/>
</dbReference>
<feature type="domain" description="HTH cro/C1-type" evidence="1">
    <location>
        <begin position="10"/>
        <end position="64"/>
    </location>
</feature>
<dbReference type="EMBL" id="MF417958">
    <property type="protein sequence ID" value="ASN72535.1"/>
    <property type="molecule type" value="Genomic_DNA"/>
</dbReference>